<keyword evidence="1" id="KW-0812">Transmembrane</keyword>
<proteinExistence type="predicted"/>
<feature type="transmembrane region" description="Helical" evidence="1">
    <location>
        <begin position="12"/>
        <end position="32"/>
    </location>
</feature>
<dbReference type="RefSeq" id="WP_245624787.1">
    <property type="nucleotide sequence ID" value="NZ_CYPR01000039.1"/>
</dbReference>
<name>A0A0M7B511_9RHOB</name>
<gene>
    <name evidence="2" type="ORF">JSE7799_00608</name>
</gene>
<sequence length="78" mass="8310">MTGSLTNAKPILATAVQVALSLVLLDVILAVFRLIKVPSPPDRVVALGTMTALVVGFCGLFMLDTGSQPSSPWPWFLR</sequence>
<keyword evidence="1" id="KW-1133">Transmembrane helix</keyword>
<feature type="transmembrane region" description="Helical" evidence="1">
    <location>
        <begin position="44"/>
        <end position="63"/>
    </location>
</feature>
<dbReference type="Proteomes" id="UP000049455">
    <property type="component" value="Unassembled WGS sequence"/>
</dbReference>
<organism evidence="2 3">
    <name type="scientific">Jannaschia seosinensis</name>
    <dbReference type="NCBI Taxonomy" id="313367"/>
    <lineage>
        <taxon>Bacteria</taxon>
        <taxon>Pseudomonadati</taxon>
        <taxon>Pseudomonadota</taxon>
        <taxon>Alphaproteobacteria</taxon>
        <taxon>Rhodobacterales</taxon>
        <taxon>Roseobacteraceae</taxon>
        <taxon>Jannaschia</taxon>
    </lineage>
</organism>
<keyword evidence="1" id="KW-0472">Membrane</keyword>
<evidence type="ECO:0000313" key="3">
    <source>
        <dbReference type="Proteomes" id="UP000049455"/>
    </source>
</evidence>
<evidence type="ECO:0000313" key="2">
    <source>
        <dbReference type="EMBL" id="CUH22917.1"/>
    </source>
</evidence>
<keyword evidence="3" id="KW-1185">Reference proteome</keyword>
<accession>A0A0M7B511</accession>
<protein>
    <submittedName>
        <fullName evidence="2">Putative monovalent cation/H+ antiporter subunit F</fullName>
    </submittedName>
</protein>
<dbReference type="AlphaFoldDB" id="A0A0M7B511"/>
<evidence type="ECO:0000256" key="1">
    <source>
        <dbReference type="SAM" id="Phobius"/>
    </source>
</evidence>
<dbReference type="EMBL" id="CYPR01000039">
    <property type="protein sequence ID" value="CUH22917.1"/>
    <property type="molecule type" value="Genomic_DNA"/>
</dbReference>
<reference evidence="2 3" key="1">
    <citation type="submission" date="2015-09" db="EMBL/GenBank/DDBJ databases">
        <authorList>
            <person name="Jackson K.R."/>
            <person name="Lunt B.L."/>
            <person name="Fisher J.N.B."/>
            <person name="Gardner A.V."/>
            <person name="Bailey M.E."/>
            <person name="Deus L.M."/>
            <person name="Earl A.S."/>
            <person name="Gibby P.D."/>
            <person name="Hartmann K.A."/>
            <person name="Liu J.E."/>
            <person name="Manci A.M."/>
            <person name="Nielsen D.A."/>
            <person name="Solomon M.B."/>
            <person name="Breakwell D.P."/>
            <person name="Burnett S.H."/>
            <person name="Grose J.H."/>
        </authorList>
    </citation>
    <scope>NUCLEOTIDE SEQUENCE [LARGE SCALE GENOMIC DNA]</scope>
    <source>
        <strain evidence="2 3">CECT 7799</strain>
    </source>
</reference>
<dbReference type="STRING" id="313367.JSE7799_00608"/>